<evidence type="ECO:0008006" key="3">
    <source>
        <dbReference type="Google" id="ProtNLM"/>
    </source>
</evidence>
<organism evidence="2">
    <name type="scientific">marine sediment metagenome</name>
    <dbReference type="NCBI Taxonomy" id="412755"/>
    <lineage>
        <taxon>unclassified sequences</taxon>
        <taxon>metagenomes</taxon>
        <taxon>ecological metagenomes</taxon>
    </lineage>
</organism>
<accession>A0A0F9H1B1</accession>
<dbReference type="SUPFAM" id="SSF56731">
    <property type="entry name" value="DNA primase core"/>
    <property type="match status" value="1"/>
</dbReference>
<reference evidence="2" key="1">
    <citation type="journal article" date="2015" name="Nature">
        <title>Complex archaea that bridge the gap between prokaryotes and eukaryotes.</title>
        <authorList>
            <person name="Spang A."/>
            <person name="Saw J.H."/>
            <person name="Jorgensen S.L."/>
            <person name="Zaremba-Niedzwiedzka K."/>
            <person name="Martijn J."/>
            <person name="Lind A.E."/>
            <person name="van Eijk R."/>
            <person name="Schleper C."/>
            <person name="Guy L."/>
            <person name="Ettema T.J."/>
        </authorList>
    </citation>
    <scope>NUCLEOTIDE SEQUENCE</scope>
</reference>
<evidence type="ECO:0000256" key="1">
    <source>
        <dbReference type="SAM" id="MobiDB-lite"/>
    </source>
</evidence>
<protein>
    <recommendedName>
        <fullName evidence="3">Toprim domain-containing protein</fullName>
    </recommendedName>
</protein>
<dbReference type="EMBL" id="LAZR01016364">
    <property type="protein sequence ID" value="KKM04840.1"/>
    <property type="molecule type" value="Genomic_DNA"/>
</dbReference>
<evidence type="ECO:0000313" key="2">
    <source>
        <dbReference type="EMBL" id="KKM04840.1"/>
    </source>
</evidence>
<proteinExistence type="predicted"/>
<feature type="compositionally biased region" description="Basic and acidic residues" evidence="1">
    <location>
        <begin position="319"/>
        <end position="331"/>
    </location>
</feature>
<comment type="caution">
    <text evidence="2">The sequence shown here is derived from an EMBL/GenBank/DDBJ whole genome shotgun (WGS) entry which is preliminary data.</text>
</comment>
<sequence length="365" mass="41298">MRRKFVGLLDYLDKRLGSHMGSGPEHQYYCPFCIDRMGDESSERKLWVNVQKGKAVCYRCHFGAGNLEILFRAMNGGVLRIEELVLIKGERQPPAQSVSSTILELFYASEDEVEEPKSMPLPSEHESLLEVYDDPPLRLRRGVNYLKSRGIPARLVDRFSIGYCPTGEFAGYLIFPVIQAEEQVYFTSRFAGKVGKYDRKTKNPKNRDGYHRRQTCLLNYDRVIGSKVVGIVEGPFDMTAHESAVALIGTYLSPVQRALLEVLVEFGTEEFVISLDRDAGRHADVIYTALVGCAPKVTVLMLDHGDPDENRDALPELMKDRRSPSVRDRVSLRLSGDARKRRKKPLDQRDQRGQNALRSQRGSGS</sequence>
<gene>
    <name evidence="2" type="ORF">LCGC14_1760170</name>
</gene>
<name>A0A0F9H1B1_9ZZZZ</name>
<feature type="region of interest" description="Disordered" evidence="1">
    <location>
        <begin position="319"/>
        <end position="365"/>
    </location>
</feature>
<dbReference type="AlphaFoldDB" id="A0A0F9H1B1"/>
<feature type="compositionally biased region" description="Polar residues" evidence="1">
    <location>
        <begin position="353"/>
        <end position="365"/>
    </location>
</feature>